<reference evidence="3" key="2">
    <citation type="journal article" date="2023" name="IMA Fungus">
        <title>Comparative genomic study of the Penicillium genus elucidates a diverse pangenome and 15 lateral gene transfer events.</title>
        <authorList>
            <person name="Petersen C."/>
            <person name="Sorensen T."/>
            <person name="Nielsen M.R."/>
            <person name="Sondergaard T.E."/>
            <person name="Sorensen J.L."/>
            <person name="Fitzpatrick D.A."/>
            <person name="Frisvad J.C."/>
            <person name="Nielsen K.L."/>
        </authorList>
    </citation>
    <scope>NUCLEOTIDE SEQUENCE</scope>
    <source>
        <strain evidence="3">IBT 20477</strain>
    </source>
</reference>
<proteinExistence type="predicted"/>
<dbReference type="Gene3D" id="3.40.50.1820">
    <property type="entry name" value="alpha/beta hydrolase"/>
    <property type="match status" value="2"/>
</dbReference>
<dbReference type="SUPFAM" id="SSF47336">
    <property type="entry name" value="ACP-like"/>
    <property type="match status" value="1"/>
</dbReference>
<feature type="domain" description="Carrier" evidence="2">
    <location>
        <begin position="115"/>
        <end position="192"/>
    </location>
</feature>
<dbReference type="Gene3D" id="3.10.129.110">
    <property type="entry name" value="Polyketide synthase dehydratase"/>
    <property type="match status" value="1"/>
</dbReference>
<feature type="region of interest" description="Disordered" evidence="1">
    <location>
        <begin position="80"/>
        <end position="103"/>
    </location>
</feature>
<accession>A0A9W9IPW3</accession>
<dbReference type="SUPFAM" id="SSF53474">
    <property type="entry name" value="alpha/beta-Hydrolases"/>
    <property type="match status" value="1"/>
</dbReference>
<evidence type="ECO:0000256" key="1">
    <source>
        <dbReference type="SAM" id="MobiDB-lite"/>
    </source>
</evidence>
<dbReference type="Gene3D" id="1.10.1200.10">
    <property type="entry name" value="ACP-like"/>
    <property type="match status" value="1"/>
</dbReference>
<name>A0A9W9IPW3_9EURO</name>
<keyword evidence="4" id="KW-1185">Reference proteome</keyword>
<dbReference type="InterPro" id="IPR029058">
    <property type="entry name" value="AB_hydrolase_fold"/>
</dbReference>
<dbReference type="Proteomes" id="UP001150942">
    <property type="component" value="Unassembled WGS sequence"/>
</dbReference>
<dbReference type="GO" id="GO:0017000">
    <property type="term" value="P:antibiotic biosynthetic process"/>
    <property type="evidence" value="ECO:0007669"/>
    <property type="project" value="UniProtKB-ARBA"/>
</dbReference>
<evidence type="ECO:0000313" key="3">
    <source>
        <dbReference type="EMBL" id="KAJ5182088.1"/>
    </source>
</evidence>
<comment type="caution">
    <text evidence="3">The sequence shown here is derived from an EMBL/GenBank/DDBJ whole genome shotgun (WGS) entry which is preliminary data.</text>
</comment>
<organism evidence="3 4">
    <name type="scientific">Penicillium cf. viridicatum</name>
    <dbReference type="NCBI Taxonomy" id="2972119"/>
    <lineage>
        <taxon>Eukaryota</taxon>
        <taxon>Fungi</taxon>
        <taxon>Dikarya</taxon>
        <taxon>Ascomycota</taxon>
        <taxon>Pezizomycotina</taxon>
        <taxon>Eurotiomycetes</taxon>
        <taxon>Eurotiomycetidae</taxon>
        <taxon>Eurotiales</taxon>
        <taxon>Aspergillaceae</taxon>
        <taxon>Penicillium</taxon>
    </lineage>
</organism>
<gene>
    <name evidence="3" type="ORF">N7449_012235</name>
</gene>
<evidence type="ECO:0000259" key="2">
    <source>
        <dbReference type="PROSITE" id="PS50075"/>
    </source>
</evidence>
<dbReference type="PROSITE" id="PS50075">
    <property type="entry name" value="CARRIER"/>
    <property type="match status" value="1"/>
</dbReference>
<sequence length="438" mass="48511">MNANDAIDSSNQIYVSHCWESMRFVHTLEAGRCYRSYVKMSPVSGGSKMVSGDVYLVEEQDIIGVFKVYLEQFEPRTPSLSEIYTDKGSDEDPTQVNTPAESDDETGVLVMKDDMNPNDHAESIRSTIAEELGVDIKEIGDTVDLSQMELDSLMSLAILGALREKTGLTFASDFLVQHTTIKGILSALGLQHKNKPSSLSSYPQAPIILLSGNPKTARRKLFLLPDGSGAAFSYAPIPELDAETAVFGLNCPFMRNPGQFTIGVPAVTQIYMQATYEMTRQLVAQGDKVDRLVLIDSPYPIGLEALPAVFHEFCNRIGFLGDGQTKTPDWLLPHFRATVRGLTAYSDYLAQTEIDTSCMPSTIIIWGRDGVVKNRGDPEPNWKKGVRMPNSMEWLRNNRHDPGDNGWEMLVGKGKVRCVSMDGNHITMMRESRAGEEV</sequence>
<evidence type="ECO:0000313" key="4">
    <source>
        <dbReference type="Proteomes" id="UP001150942"/>
    </source>
</evidence>
<dbReference type="InterPro" id="IPR036736">
    <property type="entry name" value="ACP-like_sf"/>
</dbReference>
<dbReference type="EMBL" id="JAPQKQ010000009">
    <property type="protein sequence ID" value="KAJ5182088.1"/>
    <property type="molecule type" value="Genomic_DNA"/>
</dbReference>
<protein>
    <submittedName>
        <fullName evidence="3">Polyketide synthase</fullName>
    </submittedName>
</protein>
<dbReference type="InterPro" id="IPR042104">
    <property type="entry name" value="PKS_dehydratase_sf"/>
</dbReference>
<dbReference type="InterPro" id="IPR009081">
    <property type="entry name" value="PP-bd_ACP"/>
</dbReference>
<dbReference type="GO" id="GO:0072330">
    <property type="term" value="P:monocarboxylic acid biosynthetic process"/>
    <property type="evidence" value="ECO:0007669"/>
    <property type="project" value="UniProtKB-ARBA"/>
</dbReference>
<dbReference type="AlphaFoldDB" id="A0A9W9IPW3"/>
<reference evidence="3" key="1">
    <citation type="submission" date="2022-11" db="EMBL/GenBank/DDBJ databases">
        <authorList>
            <person name="Petersen C."/>
        </authorList>
    </citation>
    <scope>NUCLEOTIDE SEQUENCE</scope>
    <source>
        <strain evidence="3">IBT 20477</strain>
    </source>
</reference>
<dbReference type="GO" id="GO:0044550">
    <property type="term" value="P:secondary metabolite biosynthetic process"/>
    <property type="evidence" value="ECO:0007669"/>
    <property type="project" value="UniProtKB-ARBA"/>
</dbReference>
<dbReference type="Pfam" id="PF00550">
    <property type="entry name" value="PP-binding"/>
    <property type="match status" value="1"/>
</dbReference>
<dbReference type="OrthoDB" id="4509103at2759"/>